<dbReference type="InterPro" id="IPR058627">
    <property type="entry name" value="MdtA-like_C"/>
</dbReference>
<keyword evidence="5" id="KW-1133">Transmembrane helix</keyword>
<feature type="domain" description="Multidrug resistance protein MdtA-like C-terminal permuted SH3" evidence="6">
    <location>
        <begin position="551"/>
        <end position="609"/>
    </location>
</feature>
<proteinExistence type="inferred from homology"/>
<comment type="caution">
    <text evidence="7">The sequence shown here is derived from an EMBL/GenBank/DDBJ whole genome shotgun (WGS) entry which is preliminary data.</text>
</comment>
<dbReference type="Gene3D" id="1.10.287.470">
    <property type="entry name" value="Helix hairpin bin"/>
    <property type="match status" value="1"/>
</dbReference>
<keyword evidence="5" id="KW-0472">Membrane</keyword>
<dbReference type="InterPro" id="IPR050465">
    <property type="entry name" value="UPF0194_transport"/>
</dbReference>
<keyword evidence="3 4" id="KW-0175">Coiled coil</keyword>
<evidence type="ECO:0000313" key="7">
    <source>
        <dbReference type="EMBL" id="PJA46812.1"/>
    </source>
</evidence>
<evidence type="ECO:0000256" key="1">
    <source>
        <dbReference type="ARBA" id="ARBA00004196"/>
    </source>
</evidence>
<comment type="similarity">
    <text evidence="2">Belongs to the membrane fusion protein (MFP) (TC 8.A.1) family.</text>
</comment>
<feature type="coiled-coil region" evidence="4">
    <location>
        <begin position="158"/>
        <end position="189"/>
    </location>
</feature>
<accession>A0A2M7XG30</accession>
<evidence type="ECO:0000313" key="8">
    <source>
        <dbReference type="Proteomes" id="UP000231263"/>
    </source>
</evidence>
<dbReference type="AlphaFoldDB" id="A0A2M7XG30"/>
<comment type="subcellular location">
    <subcellularLocation>
        <location evidence="1">Cell envelope</location>
    </subcellularLocation>
</comment>
<gene>
    <name evidence="7" type="ORF">CO173_01140</name>
</gene>
<reference evidence="8" key="1">
    <citation type="submission" date="2017-09" db="EMBL/GenBank/DDBJ databases">
        <title>Depth-based differentiation of microbial function through sediment-hosted aquifers and enrichment of novel symbionts in the deep terrestrial subsurface.</title>
        <authorList>
            <person name="Probst A.J."/>
            <person name="Ladd B."/>
            <person name="Jarett J.K."/>
            <person name="Geller-Mcgrath D.E."/>
            <person name="Sieber C.M.K."/>
            <person name="Emerson J.B."/>
            <person name="Anantharaman K."/>
            <person name="Thomas B.C."/>
            <person name="Malmstrom R."/>
            <person name="Stieglmeier M."/>
            <person name="Klingl A."/>
            <person name="Woyke T."/>
            <person name="Ryan C.M."/>
            <person name="Banfield J.F."/>
        </authorList>
    </citation>
    <scope>NUCLEOTIDE SEQUENCE [LARGE SCALE GENOMIC DNA]</scope>
</reference>
<organism evidence="7 8">
    <name type="scientific">Candidatus Uhrbacteria bacterium CG_4_9_14_3_um_filter_41_35</name>
    <dbReference type="NCBI Taxonomy" id="1975034"/>
    <lineage>
        <taxon>Bacteria</taxon>
        <taxon>Candidatus Uhriibacteriota</taxon>
    </lineage>
</organism>
<dbReference type="InterPro" id="IPR006143">
    <property type="entry name" value="RND_pump_MFP"/>
</dbReference>
<feature type="coiled-coil region" evidence="4">
    <location>
        <begin position="93"/>
        <end position="124"/>
    </location>
</feature>
<dbReference type="GO" id="GO:0022857">
    <property type="term" value="F:transmembrane transporter activity"/>
    <property type="evidence" value="ECO:0007669"/>
    <property type="project" value="InterPro"/>
</dbReference>
<name>A0A2M7XG30_9BACT</name>
<dbReference type="GO" id="GO:0030313">
    <property type="term" value="C:cell envelope"/>
    <property type="evidence" value="ECO:0007669"/>
    <property type="project" value="UniProtKB-SubCell"/>
</dbReference>
<evidence type="ECO:0000256" key="4">
    <source>
        <dbReference type="SAM" id="Coils"/>
    </source>
</evidence>
<keyword evidence="5" id="KW-0812">Transmembrane</keyword>
<dbReference type="NCBIfam" id="TIGR01730">
    <property type="entry name" value="RND_mfp"/>
    <property type="match status" value="1"/>
</dbReference>
<evidence type="ECO:0000256" key="3">
    <source>
        <dbReference type="ARBA" id="ARBA00023054"/>
    </source>
</evidence>
<dbReference type="SUPFAM" id="SSF111369">
    <property type="entry name" value="HlyD-like secretion proteins"/>
    <property type="match status" value="2"/>
</dbReference>
<dbReference type="Gene3D" id="2.40.50.100">
    <property type="match status" value="2"/>
</dbReference>
<protein>
    <recommendedName>
        <fullName evidence="6">Multidrug resistance protein MdtA-like C-terminal permuted SH3 domain-containing protein</fullName>
    </recommendedName>
</protein>
<dbReference type="Gene3D" id="2.40.30.170">
    <property type="match status" value="1"/>
</dbReference>
<evidence type="ECO:0000256" key="2">
    <source>
        <dbReference type="ARBA" id="ARBA00009477"/>
    </source>
</evidence>
<dbReference type="GO" id="GO:0016020">
    <property type="term" value="C:membrane"/>
    <property type="evidence" value="ECO:0007669"/>
    <property type="project" value="InterPro"/>
</dbReference>
<evidence type="ECO:0000256" key="5">
    <source>
        <dbReference type="SAM" id="Phobius"/>
    </source>
</evidence>
<dbReference type="PANTHER" id="PTHR32347">
    <property type="entry name" value="EFFLUX SYSTEM COMPONENT YKNX-RELATED"/>
    <property type="match status" value="1"/>
</dbReference>
<dbReference type="Gene3D" id="2.40.420.20">
    <property type="match status" value="1"/>
</dbReference>
<dbReference type="Proteomes" id="UP000231263">
    <property type="component" value="Unassembled WGS sequence"/>
</dbReference>
<sequence>MKLLKNKWFWIATLIIFLIAITLIFSLKKNPKENYIFYQVQKGDLMQTVDASGDLTSIQKVDLSFETAGTVDGISFEVGDIVESGDILAVLTATDLKAEVRASEQQLAIANAKLNQELAGATNESVAVVFSSVSVAEANLQASETDLENTKIIEKSNVSEALVTLETAKSELEDTKAKNILNLREARENYTNALKSAIIDVRGTMADADEILGVENTIINTNFYPYLSALNPNKLGFAERAFSSAQVSRDQAEEIVFELSANNTDEEIQNGALIVEGALHNTSILLLYTRQVLDATTANTIDFTTADLQGYKASIDLARNTIQTEESNFLTVKQNFLSSSLDANILENNAVNALSKAKQAYERALSNQLSNTSIADSSVTLRKAELEKAQASLGEIEANPRTVDLATFRADVARAKADLDASKARLEKAQIIAPISGRVTAVNAKVGEQVSQQTPVFVVQTTDDDQFKVVANIAESDISKVSLKDKVKITFDAFSDSSVFDGYVGAINPAQKEIEGVIYYEVDIFLNAGNLTDLKPGMTANILIETENLANAVYIPRRAILKNDNGETVVRIKDQDNYKEILVVTGLFADGGFVQILSGLNEGEEIIVSIL</sequence>
<evidence type="ECO:0000259" key="6">
    <source>
        <dbReference type="Pfam" id="PF25967"/>
    </source>
</evidence>
<dbReference type="EMBL" id="PFWT01000007">
    <property type="protein sequence ID" value="PJA46812.1"/>
    <property type="molecule type" value="Genomic_DNA"/>
</dbReference>
<feature type="transmembrane region" description="Helical" evidence="5">
    <location>
        <begin position="7"/>
        <end position="27"/>
    </location>
</feature>
<dbReference type="Pfam" id="PF25967">
    <property type="entry name" value="RND-MFP_C"/>
    <property type="match status" value="1"/>
</dbReference>